<reference evidence="1" key="2">
    <citation type="journal article" date="2015" name="Fish Shellfish Immunol.">
        <title>Early steps in the European eel (Anguilla anguilla)-Vibrio vulnificus interaction in the gills: Role of the RtxA13 toxin.</title>
        <authorList>
            <person name="Callol A."/>
            <person name="Pajuelo D."/>
            <person name="Ebbesson L."/>
            <person name="Teles M."/>
            <person name="MacKenzie S."/>
            <person name="Amaro C."/>
        </authorList>
    </citation>
    <scope>NUCLEOTIDE SEQUENCE</scope>
</reference>
<protein>
    <submittedName>
        <fullName evidence="1">Uncharacterized protein</fullName>
    </submittedName>
</protein>
<evidence type="ECO:0000313" key="1">
    <source>
        <dbReference type="EMBL" id="JAH33669.1"/>
    </source>
</evidence>
<reference evidence="1" key="1">
    <citation type="submission" date="2014-11" db="EMBL/GenBank/DDBJ databases">
        <authorList>
            <person name="Amaro Gonzalez C."/>
        </authorList>
    </citation>
    <scope>NUCLEOTIDE SEQUENCE</scope>
</reference>
<proteinExistence type="predicted"/>
<dbReference type="EMBL" id="GBXM01074908">
    <property type="protein sequence ID" value="JAH33669.1"/>
    <property type="molecule type" value="Transcribed_RNA"/>
</dbReference>
<accession>A0A0E9RWT6</accession>
<sequence>MMRNLHQPIVLQAP</sequence>
<name>A0A0E9RWT6_ANGAN</name>
<organism evidence="1">
    <name type="scientific">Anguilla anguilla</name>
    <name type="common">European freshwater eel</name>
    <name type="synonym">Muraena anguilla</name>
    <dbReference type="NCBI Taxonomy" id="7936"/>
    <lineage>
        <taxon>Eukaryota</taxon>
        <taxon>Metazoa</taxon>
        <taxon>Chordata</taxon>
        <taxon>Craniata</taxon>
        <taxon>Vertebrata</taxon>
        <taxon>Euteleostomi</taxon>
        <taxon>Actinopterygii</taxon>
        <taxon>Neopterygii</taxon>
        <taxon>Teleostei</taxon>
        <taxon>Anguilliformes</taxon>
        <taxon>Anguillidae</taxon>
        <taxon>Anguilla</taxon>
    </lineage>
</organism>